<evidence type="ECO:0000256" key="1">
    <source>
        <dbReference type="SAM" id="MobiDB-lite"/>
    </source>
</evidence>
<feature type="signal peptide" evidence="2">
    <location>
        <begin position="1"/>
        <end position="20"/>
    </location>
</feature>
<protein>
    <recommendedName>
        <fullName evidence="5">Lipoprotein</fullName>
    </recommendedName>
</protein>
<comment type="caution">
    <text evidence="3">The sequence shown here is derived from an EMBL/GenBank/DDBJ whole genome shotgun (WGS) entry which is preliminary data.</text>
</comment>
<dbReference type="Proteomes" id="UP000274661">
    <property type="component" value="Unassembled WGS sequence"/>
</dbReference>
<gene>
    <name evidence="3" type="ORF">HMF7854_03800</name>
</gene>
<evidence type="ECO:0000313" key="4">
    <source>
        <dbReference type="Proteomes" id="UP000274661"/>
    </source>
</evidence>
<proteinExistence type="predicted"/>
<feature type="region of interest" description="Disordered" evidence="1">
    <location>
        <begin position="27"/>
        <end position="103"/>
    </location>
</feature>
<feature type="compositionally biased region" description="Basic and acidic residues" evidence="1">
    <location>
        <begin position="87"/>
        <end position="103"/>
    </location>
</feature>
<evidence type="ECO:0000256" key="2">
    <source>
        <dbReference type="SAM" id="SignalP"/>
    </source>
</evidence>
<sequence length="218" mass="22574">MRKRLLPLAALLASACQQPATVNQVENGAAPAAPANAAASLPAPSQPVPGPASRPVPIPAPPGGAPAAPAPPPPPTPVEPGTPNGLPDDRTPLAEPKGPIDPRSAEAAGQLVQHYAALVESKRFADAATLFPGQAQQTGLADVRSWSELHMQIGKPGETEGAPGSIYCTVPVQLYGTREGKTVRRRADVIVSRVNDVDGSTPAQRRWHIRQINLQPAA</sequence>
<dbReference type="RefSeq" id="WP_126717880.1">
    <property type="nucleotide sequence ID" value="NZ_RWJF01000001.1"/>
</dbReference>
<evidence type="ECO:0000313" key="3">
    <source>
        <dbReference type="EMBL" id="RST30045.1"/>
    </source>
</evidence>
<feature type="compositionally biased region" description="Pro residues" evidence="1">
    <location>
        <begin position="44"/>
        <end position="80"/>
    </location>
</feature>
<feature type="compositionally biased region" description="Low complexity" evidence="1">
    <location>
        <begin position="29"/>
        <end position="43"/>
    </location>
</feature>
<name>A0A3R9WRG1_9SPHN</name>
<dbReference type="PROSITE" id="PS51257">
    <property type="entry name" value="PROKAR_LIPOPROTEIN"/>
    <property type="match status" value="1"/>
</dbReference>
<dbReference type="AlphaFoldDB" id="A0A3R9WRG1"/>
<evidence type="ECO:0008006" key="5">
    <source>
        <dbReference type="Google" id="ProtNLM"/>
    </source>
</evidence>
<keyword evidence="4" id="KW-1185">Reference proteome</keyword>
<keyword evidence="2" id="KW-0732">Signal</keyword>
<dbReference type="OrthoDB" id="485556at2"/>
<organism evidence="3 4">
    <name type="scientific">Sphingomonas ginkgonis</name>
    <dbReference type="NCBI Taxonomy" id="2315330"/>
    <lineage>
        <taxon>Bacteria</taxon>
        <taxon>Pseudomonadati</taxon>
        <taxon>Pseudomonadota</taxon>
        <taxon>Alphaproteobacteria</taxon>
        <taxon>Sphingomonadales</taxon>
        <taxon>Sphingomonadaceae</taxon>
        <taxon>Sphingomonas</taxon>
    </lineage>
</organism>
<dbReference type="EMBL" id="RWJF01000001">
    <property type="protein sequence ID" value="RST30045.1"/>
    <property type="molecule type" value="Genomic_DNA"/>
</dbReference>
<reference evidence="3 4" key="1">
    <citation type="submission" date="2018-12" db="EMBL/GenBank/DDBJ databases">
        <title>Sphingomonas sp. HMF7854 Genome sequencing and assembly.</title>
        <authorList>
            <person name="Cha I."/>
            <person name="Kang H."/>
            <person name="Kim H."/>
            <person name="Kang J."/>
            <person name="Joh K."/>
        </authorList>
    </citation>
    <scope>NUCLEOTIDE SEQUENCE [LARGE SCALE GENOMIC DNA]</scope>
    <source>
        <strain evidence="3 4">HMF7854</strain>
    </source>
</reference>
<accession>A0A3R9WRG1</accession>
<feature type="chain" id="PRO_5018711486" description="Lipoprotein" evidence="2">
    <location>
        <begin position="21"/>
        <end position="218"/>
    </location>
</feature>